<dbReference type="AlphaFoldDB" id="A0A8J3AAA9"/>
<dbReference type="InterPro" id="IPR036249">
    <property type="entry name" value="Thioredoxin-like_sf"/>
</dbReference>
<protein>
    <recommendedName>
        <fullName evidence="3">(2Fe-2S) ferredoxin</fullName>
    </recommendedName>
</protein>
<dbReference type="RefSeq" id="WP_130648762.1">
    <property type="nucleotide sequence ID" value="NZ_BMHA01000013.1"/>
</dbReference>
<dbReference type="SUPFAM" id="SSF52833">
    <property type="entry name" value="Thioredoxin-like"/>
    <property type="match status" value="1"/>
</dbReference>
<reference evidence="1" key="2">
    <citation type="submission" date="2020-09" db="EMBL/GenBank/DDBJ databases">
        <authorList>
            <person name="Sun Q."/>
            <person name="Zhou Y."/>
        </authorList>
    </citation>
    <scope>NUCLEOTIDE SEQUENCE</scope>
    <source>
        <strain evidence="1">CGMCC 1.14988</strain>
    </source>
</reference>
<dbReference type="Gene3D" id="3.40.30.10">
    <property type="entry name" value="Glutaredoxin"/>
    <property type="match status" value="1"/>
</dbReference>
<gene>
    <name evidence="1" type="ORF">GCM10011354_31290</name>
</gene>
<name>A0A8J3AAA9_9ACTN</name>
<proteinExistence type="predicted"/>
<dbReference type="CDD" id="cd02980">
    <property type="entry name" value="TRX_Fd_family"/>
    <property type="match status" value="1"/>
</dbReference>
<accession>A0A8J3AAA9</accession>
<reference evidence="1" key="1">
    <citation type="journal article" date="2014" name="Int. J. Syst. Evol. Microbiol.">
        <title>Complete genome sequence of Corynebacterium casei LMG S-19264T (=DSM 44701T), isolated from a smear-ripened cheese.</title>
        <authorList>
            <consortium name="US DOE Joint Genome Institute (JGI-PGF)"/>
            <person name="Walter F."/>
            <person name="Albersmeier A."/>
            <person name="Kalinowski J."/>
            <person name="Ruckert C."/>
        </authorList>
    </citation>
    <scope>NUCLEOTIDE SEQUENCE</scope>
    <source>
        <strain evidence="1">CGMCC 1.14988</strain>
    </source>
</reference>
<organism evidence="1 2">
    <name type="scientific">Egicoccus halophilus</name>
    <dbReference type="NCBI Taxonomy" id="1670830"/>
    <lineage>
        <taxon>Bacteria</taxon>
        <taxon>Bacillati</taxon>
        <taxon>Actinomycetota</taxon>
        <taxon>Nitriliruptoria</taxon>
        <taxon>Egicoccales</taxon>
        <taxon>Egicoccaceae</taxon>
        <taxon>Egicoccus</taxon>
    </lineage>
</organism>
<dbReference type="Proteomes" id="UP000650511">
    <property type="component" value="Unassembled WGS sequence"/>
</dbReference>
<evidence type="ECO:0000313" key="2">
    <source>
        <dbReference type="Proteomes" id="UP000650511"/>
    </source>
</evidence>
<keyword evidence="2" id="KW-1185">Reference proteome</keyword>
<comment type="caution">
    <text evidence="1">The sequence shown here is derived from an EMBL/GenBank/DDBJ whole genome shotgun (WGS) entry which is preliminary data.</text>
</comment>
<dbReference type="EMBL" id="BMHA01000013">
    <property type="protein sequence ID" value="GGI08879.1"/>
    <property type="molecule type" value="Genomic_DNA"/>
</dbReference>
<evidence type="ECO:0008006" key="3">
    <source>
        <dbReference type="Google" id="ProtNLM"/>
    </source>
</evidence>
<evidence type="ECO:0000313" key="1">
    <source>
        <dbReference type="EMBL" id="GGI08879.1"/>
    </source>
</evidence>
<sequence>MARVGMPRKWVFVCINERPQEHPRPSCLRRGAADVFEAMREETGRQGLVDVKVVASGCLEPCMVGPGIYVAPDDVWYGGVTVEDVPRIVEEHLAGDRPVEFLRIGREEFALSPLQGRTDLPPGMIPPA</sequence>
<dbReference type="OrthoDB" id="9800597at2"/>